<keyword evidence="10" id="KW-0813">Transport</keyword>
<dbReference type="HAMAP" id="MF_00454">
    <property type="entry name" value="FluC"/>
    <property type="match status" value="1"/>
</dbReference>
<evidence type="ECO:0000313" key="12">
    <source>
        <dbReference type="EMBL" id="TFC19769.1"/>
    </source>
</evidence>
<evidence type="ECO:0000256" key="10">
    <source>
        <dbReference type="HAMAP-Rule" id="MF_00454"/>
    </source>
</evidence>
<reference evidence="12 13" key="1">
    <citation type="submission" date="2019-03" db="EMBL/GenBank/DDBJ databases">
        <title>Genomics of glacier-inhabiting Cryobacterium strains.</title>
        <authorList>
            <person name="Liu Q."/>
            <person name="Xin Y.-H."/>
        </authorList>
    </citation>
    <scope>NUCLEOTIDE SEQUENCE [LARGE SCALE GENOMIC DNA]</scope>
    <source>
        <strain evidence="12 13">MDT1-3</strain>
    </source>
</reference>
<evidence type="ECO:0000256" key="5">
    <source>
        <dbReference type="ARBA" id="ARBA00023136"/>
    </source>
</evidence>
<evidence type="ECO:0000256" key="4">
    <source>
        <dbReference type="ARBA" id="ARBA00022989"/>
    </source>
</evidence>
<feature type="region of interest" description="Disordered" evidence="11">
    <location>
        <begin position="52"/>
        <end position="71"/>
    </location>
</feature>
<dbReference type="GO" id="GO:0005886">
    <property type="term" value="C:plasma membrane"/>
    <property type="evidence" value="ECO:0007669"/>
    <property type="project" value="UniProtKB-SubCell"/>
</dbReference>
<comment type="function">
    <text evidence="9 10">Fluoride-specific ion channel. Important for reducing fluoride concentration in the cell, thus reducing its toxicity.</text>
</comment>
<comment type="subcellular location">
    <subcellularLocation>
        <location evidence="1 10">Cell membrane</location>
        <topology evidence="1 10">Multi-pass membrane protein</topology>
    </subcellularLocation>
</comment>
<feature type="transmembrane region" description="Helical" evidence="10">
    <location>
        <begin position="111"/>
        <end position="132"/>
    </location>
</feature>
<dbReference type="PANTHER" id="PTHR28259">
    <property type="entry name" value="FLUORIDE EXPORT PROTEIN 1-RELATED"/>
    <property type="match status" value="1"/>
</dbReference>
<evidence type="ECO:0000256" key="2">
    <source>
        <dbReference type="ARBA" id="ARBA00022475"/>
    </source>
</evidence>
<dbReference type="OrthoDB" id="5148600at2"/>
<gene>
    <name evidence="10 12" type="primary">crcB</name>
    <name evidence="10" type="synonym">fluC</name>
    <name evidence="12" type="ORF">E3O19_02080</name>
</gene>
<feature type="transmembrane region" description="Helical" evidence="10">
    <location>
        <begin position="144"/>
        <end position="162"/>
    </location>
</feature>
<dbReference type="GO" id="GO:0140114">
    <property type="term" value="P:cellular detoxification of fluoride"/>
    <property type="evidence" value="ECO:0007669"/>
    <property type="project" value="UniProtKB-UniRule"/>
</dbReference>
<comment type="catalytic activity">
    <reaction evidence="8">
        <text>fluoride(in) = fluoride(out)</text>
        <dbReference type="Rhea" id="RHEA:76159"/>
        <dbReference type="ChEBI" id="CHEBI:17051"/>
    </reaction>
    <physiologicalReaction direction="left-to-right" evidence="8">
        <dbReference type="Rhea" id="RHEA:76160"/>
    </physiologicalReaction>
</comment>
<keyword evidence="6 10" id="KW-0407">Ion channel</keyword>
<keyword evidence="13" id="KW-1185">Reference proteome</keyword>
<keyword evidence="2 10" id="KW-1003">Cell membrane</keyword>
<sequence>MAQGGARPGPARFVHDILRGDGLPCHPGLRRFLGAGGDLPRCHPRARLPGRGARTLGGHPAGPPAGRPHGDGCRGLPVNAGLVAAVLASGGAAAVIRYLTSRVLPLGPGGLPLGVLVVNVAGSLVGGVVLGLAERTAVGDDVRLIVLTGVCGGLTTFSTWSVETVELLLKGRWRAGLIGLVGNLALGLAFCAAGYLLAR</sequence>
<keyword evidence="3 10" id="KW-0812">Transmembrane</keyword>
<evidence type="ECO:0000256" key="7">
    <source>
        <dbReference type="ARBA" id="ARBA00035120"/>
    </source>
</evidence>
<evidence type="ECO:0000313" key="13">
    <source>
        <dbReference type="Proteomes" id="UP000298412"/>
    </source>
</evidence>
<evidence type="ECO:0000256" key="11">
    <source>
        <dbReference type="SAM" id="MobiDB-lite"/>
    </source>
</evidence>
<keyword evidence="5 10" id="KW-0472">Membrane</keyword>
<dbReference type="GO" id="GO:0062054">
    <property type="term" value="F:fluoride channel activity"/>
    <property type="evidence" value="ECO:0007669"/>
    <property type="project" value="UniProtKB-UniRule"/>
</dbReference>
<evidence type="ECO:0000256" key="8">
    <source>
        <dbReference type="ARBA" id="ARBA00035585"/>
    </source>
</evidence>
<evidence type="ECO:0000256" key="6">
    <source>
        <dbReference type="ARBA" id="ARBA00023303"/>
    </source>
</evidence>
<name>A0A4R8WYS1_9MICO</name>
<dbReference type="GO" id="GO:0046872">
    <property type="term" value="F:metal ion binding"/>
    <property type="evidence" value="ECO:0007669"/>
    <property type="project" value="UniProtKB-KW"/>
</dbReference>
<organism evidence="12 13">
    <name type="scientific">Cryobacterium algoritolerans</name>
    <dbReference type="NCBI Taxonomy" id="1259184"/>
    <lineage>
        <taxon>Bacteria</taxon>
        <taxon>Bacillati</taxon>
        <taxon>Actinomycetota</taxon>
        <taxon>Actinomycetes</taxon>
        <taxon>Micrococcales</taxon>
        <taxon>Microbacteriaceae</taxon>
        <taxon>Cryobacterium</taxon>
    </lineage>
</organism>
<proteinExistence type="inferred from homology"/>
<evidence type="ECO:0000256" key="1">
    <source>
        <dbReference type="ARBA" id="ARBA00004651"/>
    </source>
</evidence>
<feature type="binding site" evidence="10">
    <location>
        <position position="152"/>
    </location>
    <ligand>
        <name>Na(+)</name>
        <dbReference type="ChEBI" id="CHEBI:29101"/>
        <note>structural</note>
    </ligand>
</feature>
<dbReference type="EMBL" id="SOFP01000010">
    <property type="protein sequence ID" value="TFC19769.1"/>
    <property type="molecule type" value="Genomic_DNA"/>
</dbReference>
<dbReference type="InterPro" id="IPR003691">
    <property type="entry name" value="FluC"/>
</dbReference>
<comment type="similarity">
    <text evidence="7 10">Belongs to the fluoride channel Fluc/FEX (TC 1.A.43) family.</text>
</comment>
<comment type="activity regulation">
    <text evidence="10">Na(+) is not transported, but it plays an essential structural role and its presence is essential for fluoride channel function.</text>
</comment>
<keyword evidence="10" id="KW-0406">Ion transport</keyword>
<keyword evidence="4 10" id="KW-1133">Transmembrane helix</keyword>
<feature type="transmembrane region" description="Helical" evidence="10">
    <location>
        <begin position="174"/>
        <end position="198"/>
    </location>
</feature>
<evidence type="ECO:0000256" key="3">
    <source>
        <dbReference type="ARBA" id="ARBA00022692"/>
    </source>
</evidence>
<accession>A0A4R8WYS1</accession>
<dbReference type="AlphaFoldDB" id="A0A4R8WYS1"/>
<dbReference type="NCBIfam" id="TIGR00494">
    <property type="entry name" value="crcB"/>
    <property type="match status" value="1"/>
</dbReference>
<feature type="transmembrane region" description="Helical" evidence="10">
    <location>
        <begin position="76"/>
        <end position="99"/>
    </location>
</feature>
<feature type="binding site" evidence="10">
    <location>
        <position position="155"/>
    </location>
    <ligand>
        <name>Na(+)</name>
        <dbReference type="ChEBI" id="CHEBI:29101"/>
        <note>structural</note>
    </ligand>
</feature>
<keyword evidence="10" id="KW-0915">Sodium</keyword>
<evidence type="ECO:0000256" key="9">
    <source>
        <dbReference type="ARBA" id="ARBA00049940"/>
    </source>
</evidence>
<dbReference type="Proteomes" id="UP000298412">
    <property type="component" value="Unassembled WGS sequence"/>
</dbReference>
<protein>
    <recommendedName>
        <fullName evidence="10">Fluoride-specific ion channel FluC</fullName>
    </recommendedName>
</protein>
<dbReference type="PANTHER" id="PTHR28259:SF1">
    <property type="entry name" value="FLUORIDE EXPORT PROTEIN 1-RELATED"/>
    <property type="match status" value="1"/>
</dbReference>
<dbReference type="Pfam" id="PF02537">
    <property type="entry name" value="CRCB"/>
    <property type="match status" value="1"/>
</dbReference>
<comment type="caution">
    <text evidence="12">The sequence shown here is derived from an EMBL/GenBank/DDBJ whole genome shotgun (WGS) entry which is preliminary data.</text>
</comment>
<keyword evidence="10" id="KW-0479">Metal-binding</keyword>